<accession>A0ABT7ZJ74</accession>
<evidence type="ECO:0000313" key="1">
    <source>
        <dbReference type="EMBL" id="MDN3427207.1"/>
    </source>
</evidence>
<dbReference type="EMBL" id="JASDCQ010000002">
    <property type="protein sequence ID" value="MDN3427207.1"/>
    <property type="molecule type" value="Genomic_DNA"/>
</dbReference>
<dbReference type="Proteomes" id="UP001225873">
    <property type="component" value="Unassembled WGS sequence"/>
</dbReference>
<gene>
    <name evidence="1" type="ORF">QMA01_07875</name>
</gene>
<sequence length="46" mass="4892">MHTKKAIVHFDGRFPRARPQPVAPSSPRAVPAGVAVSISIRQKASA</sequence>
<keyword evidence="2" id="KW-1185">Reference proteome</keyword>
<dbReference type="RefSeq" id="WP_290214690.1">
    <property type="nucleotide sequence ID" value="NZ_JASDCQ010000002.1"/>
</dbReference>
<reference evidence="1 2" key="1">
    <citation type="submission" date="2023-03" db="EMBL/GenBank/DDBJ databases">
        <authorList>
            <person name="Uniacke-Lowe S."/>
            <person name="Ross P."/>
            <person name="Hill C."/>
        </authorList>
    </citation>
    <scope>NUCLEOTIDE SEQUENCE [LARGE SCALE GENOMIC DNA]</scope>
    <source>
        <strain evidence="1 2">APC 4016</strain>
    </source>
</reference>
<evidence type="ECO:0000313" key="2">
    <source>
        <dbReference type="Proteomes" id="UP001225873"/>
    </source>
</evidence>
<protein>
    <submittedName>
        <fullName evidence="1">Uncharacterized protein</fullName>
    </submittedName>
</protein>
<name>A0ABT7ZJ74_9BACL</name>
<proteinExistence type="predicted"/>
<comment type="caution">
    <text evidence="1">The sequence shown here is derived from an EMBL/GenBank/DDBJ whole genome shotgun (WGS) entry which is preliminary data.</text>
</comment>
<organism evidence="1 2">
    <name type="scientific">Planococcus notacanthi</name>
    <dbReference type="NCBI Taxonomy" id="3035188"/>
    <lineage>
        <taxon>Bacteria</taxon>
        <taxon>Bacillati</taxon>
        <taxon>Bacillota</taxon>
        <taxon>Bacilli</taxon>
        <taxon>Bacillales</taxon>
        <taxon>Caryophanaceae</taxon>
        <taxon>Planococcus</taxon>
    </lineage>
</organism>